<keyword evidence="1" id="KW-0645">Protease</keyword>
<dbReference type="Proteomes" id="UP001597180">
    <property type="component" value="Unassembled WGS sequence"/>
</dbReference>
<evidence type="ECO:0000313" key="5">
    <source>
        <dbReference type="EMBL" id="MFD1221872.1"/>
    </source>
</evidence>
<dbReference type="EMBL" id="JBHTLU010000019">
    <property type="protein sequence ID" value="MFD1221872.1"/>
    <property type="molecule type" value="Genomic_DNA"/>
</dbReference>
<dbReference type="PANTHER" id="PTHR43270">
    <property type="entry name" value="BETA-ALA-HIS DIPEPTIDASE"/>
    <property type="match status" value="1"/>
</dbReference>
<dbReference type="Gene3D" id="3.30.70.360">
    <property type="match status" value="1"/>
</dbReference>
<evidence type="ECO:0000256" key="3">
    <source>
        <dbReference type="ARBA" id="ARBA00022801"/>
    </source>
</evidence>
<dbReference type="GO" id="GO:0016805">
    <property type="term" value="F:dipeptidase activity"/>
    <property type="evidence" value="ECO:0007669"/>
    <property type="project" value="UniProtKB-KW"/>
</dbReference>
<dbReference type="InterPro" id="IPR051458">
    <property type="entry name" value="Cyt/Met_Dipeptidase"/>
</dbReference>
<feature type="domain" description="Peptidase M20 dimerisation" evidence="4">
    <location>
        <begin position="194"/>
        <end position="353"/>
    </location>
</feature>
<dbReference type="EC" id="3.4.13.-" evidence="5"/>
<dbReference type="Gene3D" id="3.40.630.10">
    <property type="entry name" value="Zn peptidases"/>
    <property type="match status" value="1"/>
</dbReference>
<evidence type="ECO:0000256" key="1">
    <source>
        <dbReference type="ARBA" id="ARBA00022670"/>
    </source>
</evidence>
<evidence type="ECO:0000259" key="4">
    <source>
        <dbReference type="Pfam" id="PF07687"/>
    </source>
</evidence>
<dbReference type="Pfam" id="PF07687">
    <property type="entry name" value="M20_dimer"/>
    <property type="match status" value="1"/>
</dbReference>
<sequence length="459" mass="50698">MEPALQAYLAEHRDRHLEEIKEFVRIPSISASTEHKPDMIRAAEWLAEALRKAGLEHVEVLSTAGHPVVYADWLHAPGQPTALIYGHYDVQPADPLDQWDTPPFEPVIRDGKLYGRGATDDKAQLYTHVKTVEAYLQTIGKLPVNVKFCIEGEEEIASPSLPAFLEQQAERLQADAIVISDGPMHDVGIPSICYGLRGLCGFQIDIQGPKNDLHSGLYGGGVANPATALVQLLSSMRSENGHIAIEGFYDGVNELSDTERTAFRELHFDDAKQANELAVPELTGEEGYSFLERTTARPTLEINGIYGGYQGEGLKPIVPSTASAKISCRLVDNQEPDQVMKRIEAHIEKYKPAGVTVKVQQTHRGKPFYISPEHPYIQAAARAYEDGFGKTPVYIRSGGSIPIVEVFSKVLGAPVVMMDFGLPGENMHGPNEHFHLENFDKGVATLCRYWQELHGIQNK</sequence>
<dbReference type="NCBIfam" id="NF006053">
    <property type="entry name" value="PRK08201.1"/>
    <property type="match status" value="1"/>
</dbReference>
<dbReference type="NCBIfam" id="NF006579">
    <property type="entry name" value="PRK09104.1"/>
    <property type="match status" value="1"/>
</dbReference>
<dbReference type="CDD" id="cd05680">
    <property type="entry name" value="M20_dipept_like"/>
    <property type="match status" value="1"/>
</dbReference>
<dbReference type="RefSeq" id="WP_345586097.1">
    <property type="nucleotide sequence ID" value="NZ_BAABJG010000003.1"/>
</dbReference>
<comment type="caution">
    <text evidence="5">The sequence shown here is derived from an EMBL/GenBank/DDBJ whole genome shotgun (WGS) entry which is preliminary data.</text>
</comment>
<protein>
    <submittedName>
        <fullName evidence="5">Dipeptidase</fullName>
        <ecNumber evidence="5">3.4.13.-</ecNumber>
    </submittedName>
</protein>
<organism evidence="5 6">
    <name type="scientific">Paenibacillus vulneris</name>
    <dbReference type="NCBI Taxonomy" id="1133364"/>
    <lineage>
        <taxon>Bacteria</taxon>
        <taxon>Bacillati</taxon>
        <taxon>Bacillota</taxon>
        <taxon>Bacilli</taxon>
        <taxon>Bacillales</taxon>
        <taxon>Paenibacillaceae</taxon>
        <taxon>Paenibacillus</taxon>
    </lineage>
</organism>
<gene>
    <name evidence="5" type="ORF">ACFQ4B_17270</name>
</gene>
<dbReference type="NCBIfam" id="NF005914">
    <property type="entry name" value="PRK07907.1"/>
    <property type="match status" value="1"/>
</dbReference>
<dbReference type="Pfam" id="PF01546">
    <property type="entry name" value="Peptidase_M20"/>
    <property type="match status" value="1"/>
</dbReference>
<dbReference type="PANTHER" id="PTHR43270:SF12">
    <property type="entry name" value="SUCCINYL-DIAMINOPIMELATE DESUCCINYLASE"/>
    <property type="match status" value="1"/>
</dbReference>
<evidence type="ECO:0000256" key="2">
    <source>
        <dbReference type="ARBA" id="ARBA00022723"/>
    </source>
</evidence>
<keyword evidence="5" id="KW-0224">Dipeptidase</keyword>
<keyword evidence="6" id="KW-1185">Reference proteome</keyword>
<accession>A0ABW3UN68</accession>
<keyword evidence="3 5" id="KW-0378">Hydrolase</keyword>
<proteinExistence type="predicted"/>
<evidence type="ECO:0000313" key="6">
    <source>
        <dbReference type="Proteomes" id="UP001597180"/>
    </source>
</evidence>
<reference evidence="6" key="1">
    <citation type="journal article" date="2019" name="Int. J. Syst. Evol. Microbiol.">
        <title>The Global Catalogue of Microorganisms (GCM) 10K type strain sequencing project: providing services to taxonomists for standard genome sequencing and annotation.</title>
        <authorList>
            <consortium name="The Broad Institute Genomics Platform"/>
            <consortium name="The Broad Institute Genome Sequencing Center for Infectious Disease"/>
            <person name="Wu L."/>
            <person name="Ma J."/>
        </authorList>
    </citation>
    <scope>NUCLEOTIDE SEQUENCE [LARGE SCALE GENOMIC DNA]</scope>
    <source>
        <strain evidence="6">CCUG 53270</strain>
    </source>
</reference>
<dbReference type="InterPro" id="IPR011650">
    <property type="entry name" value="Peptidase_M20_dimer"/>
</dbReference>
<keyword evidence="2" id="KW-0479">Metal-binding</keyword>
<dbReference type="SUPFAM" id="SSF53187">
    <property type="entry name" value="Zn-dependent exopeptidases"/>
    <property type="match status" value="1"/>
</dbReference>
<dbReference type="InterPro" id="IPR002933">
    <property type="entry name" value="Peptidase_M20"/>
</dbReference>
<name>A0ABW3UN68_9BACL</name>